<feature type="domain" description="PBP" evidence="9">
    <location>
        <begin position="22"/>
        <end position="309"/>
    </location>
</feature>
<evidence type="ECO:0000313" key="11">
    <source>
        <dbReference type="Proteomes" id="UP001595796"/>
    </source>
</evidence>
<keyword evidence="8" id="KW-0732">Signal</keyword>
<dbReference type="SUPFAM" id="SSF53850">
    <property type="entry name" value="Periplasmic binding protein-like II"/>
    <property type="match status" value="1"/>
</dbReference>
<keyword evidence="11" id="KW-1185">Reference proteome</keyword>
<dbReference type="NCBIfam" id="TIGR00975">
    <property type="entry name" value="3a0107s03"/>
    <property type="match status" value="1"/>
</dbReference>
<dbReference type="Proteomes" id="UP001595796">
    <property type="component" value="Unassembled WGS sequence"/>
</dbReference>
<dbReference type="Gene3D" id="3.40.190.10">
    <property type="entry name" value="Periplasmic binding protein-like II"/>
    <property type="match status" value="2"/>
</dbReference>
<gene>
    <name evidence="10" type="primary">pstS</name>
    <name evidence="10" type="ORF">ACFPFW_03625</name>
</gene>
<dbReference type="PIRSF" id="PIRSF002756">
    <property type="entry name" value="PstS"/>
    <property type="match status" value="1"/>
</dbReference>
<evidence type="ECO:0000256" key="4">
    <source>
        <dbReference type="ARBA" id="ARBA00021889"/>
    </source>
</evidence>
<comment type="function">
    <text evidence="1 7">Part of the ABC transporter complex PstSACB involved in phosphate import.</text>
</comment>
<dbReference type="InterPro" id="IPR024370">
    <property type="entry name" value="PBP_domain"/>
</dbReference>
<evidence type="ECO:0000256" key="2">
    <source>
        <dbReference type="ARBA" id="ARBA00008725"/>
    </source>
</evidence>
<evidence type="ECO:0000256" key="6">
    <source>
        <dbReference type="ARBA" id="ARBA00022592"/>
    </source>
</evidence>
<organism evidence="10 11">
    <name type="scientific">Flaviflagellibacter deserti</name>
    <dbReference type="NCBI Taxonomy" id="2267266"/>
    <lineage>
        <taxon>Bacteria</taxon>
        <taxon>Pseudomonadati</taxon>
        <taxon>Pseudomonadota</taxon>
        <taxon>Alphaproteobacteria</taxon>
        <taxon>Hyphomicrobiales</taxon>
        <taxon>Flaviflagellibacter</taxon>
    </lineage>
</organism>
<dbReference type="EMBL" id="JBHSJF010000003">
    <property type="protein sequence ID" value="MFC5067102.1"/>
    <property type="molecule type" value="Genomic_DNA"/>
</dbReference>
<reference evidence="11" key="1">
    <citation type="journal article" date="2019" name="Int. J. Syst. Evol. Microbiol.">
        <title>The Global Catalogue of Microorganisms (GCM) 10K type strain sequencing project: providing services to taxonomists for standard genome sequencing and annotation.</title>
        <authorList>
            <consortium name="The Broad Institute Genomics Platform"/>
            <consortium name="The Broad Institute Genome Sequencing Center for Infectious Disease"/>
            <person name="Wu L."/>
            <person name="Ma J."/>
        </authorList>
    </citation>
    <scope>NUCLEOTIDE SEQUENCE [LARGE SCALE GENOMIC DNA]</scope>
    <source>
        <strain evidence="11">CGMCC 1.16444</strain>
    </source>
</reference>
<dbReference type="Pfam" id="PF12849">
    <property type="entry name" value="PBP_like_2"/>
    <property type="match status" value="1"/>
</dbReference>
<feature type="chain" id="PRO_5047303880" description="Phosphate-binding protein PstS" evidence="8">
    <location>
        <begin position="24"/>
        <end position="348"/>
    </location>
</feature>
<dbReference type="PANTHER" id="PTHR42996:SF1">
    <property type="entry name" value="PHOSPHATE-BINDING PROTEIN PSTS"/>
    <property type="match status" value="1"/>
</dbReference>
<evidence type="ECO:0000259" key="9">
    <source>
        <dbReference type="Pfam" id="PF12849"/>
    </source>
</evidence>
<dbReference type="CDD" id="cd13565">
    <property type="entry name" value="PBP2_PstS"/>
    <property type="match status" value="1"/>
</dbReference>
<keyword evidence="6 7" id="KW-0592">Phosphate transport</keyword>
<dbReference type="InterPro" id="IPR005673">
    <property type="entry name" value="ABC_phos-bd_PstS"/>
</dbReference>
<dbReference type="InterPro" id="IPR050962">
    <property type="entry name" value="Phosphate-bind_PstS"/>
</dbReference>
<evidence type="ECO:0000256" key="3">
    <source>
        <dbReference type="ARBA" id="ARBA00011529"/>
    </source>
</evidence>
<comment type="subunit">
    <text evidence="3 7">The complex is composed of two ATP-binding proteins (PstB), two transmembrane proteins (PstC and PstA) and a solute-binding protein (PstS).</text>
</comment>
<protein>
    <recommendedName>
        <fullName evidence="4 7">Phosphate-binding protein PstS</fullName>
    </recommendedName>
</protein>
<dbReference type="PANTHER" id="PTHR42996">
    <property type="entry name" value="PHOSPHATE-BINDING PROTEIN PSTS"/>
    <property type="match status" value="1"/>
</dbReference>
<evidence type="ECO:0000256" key="7">
    <source>
        <dbReference type="PIRNR" id="PIRNR002756"/>
    </source>
</evidence>
<keyword evidence="5 7" id="KW-0813">Transport</keyword>
<evidence type="ECO:0000313" key="10">
    <source>
        <dbReference type="EMBL" id="MFC5067102.1"/>
    </source>
</evidence>
<evidence type="ECO:0000256" key="8">
    <source>
        <dbReference type="SAM" id="SignalP"/>
    </source>
</evidence>
<proteinExistence type="inferred from homology"/>
<evidence type="ECO:0000256" key="1">
    <source>
        <dbReference type="ARBA" id="ARBA00002841"/>
    </source>
</evidence>
<evidence type="ECO:0000256" key="5">
    <source>
        <dbReference type="ARBA" id="ARBA00022448"/>
    </source>
</evidence>
<comment type="similarity">
    <text evidence="2 7">Belongs to the PstS family.</text>
</comment>
<comment type="caution">
    <text evidence="10">The sequence shown here is derived from an EMBL/GenBank/DDBJ whole genome shotgun (WGS) entry which is preliminary data.</text>
</comment>
<feature type="signal peptide" evidence="8">
    <location>
        <begin position="1"/>
        <end position="23"/>
    </location>
</feature>
<sequence>MRLALLAAAAAAILCLSDSPSVAQGVTGAGSTFAHPVLNRWSQAYQREQSDAEFQPVGSGLDYEPIGSQAGIMRVRAREVDFGATDVPLGSKELETLGLVQFPIVIGGVVAAVNVGGVEPGQLKLTGEILADIYLGRIKMWSDSAIKTLNPELKLPDVAINVVRRSDGSGTTYNFTDYLSKVSTDWQTQIGRALSVAWPVGLGAKGNGGIADAVKGTLNSIGYVEFAQAQKSGLSYAALKNRAGNFIVPSRDSFQAAAASVDWTAASDFNLLLTDAAGPDAYPIVATTFVVVSNAKPASRGVRATLDFFRWSLEKGGSAAAELGYVPLPPALVGQIKIYWARSIGVEG</sequence>
<dbReference type="RefSeq" id="WP_114957495.1">
    <property type="nucleotide sequence ID" value="NZ_JBHSJF010000003.1"/>
</dbReference>
<name>A0ABV9YYA8_9HYPH</name>
<accession>A0ABV9YYA8</accession>